<keyword evidence="2" id="KW-1185">Reference proteome</keyword>
<protein>
    <submittedName>
        <fullName evidence="1">5238_t:CDS:1</fullName>
    </submittedName>
</protein>
<feature type="non-terminal residue" evidence="1">
    <location>
        <position position="1"/>
    </location>
</feature>
<accession>A0ACA9STL6</accession>
<proteinExistence type="predicted"/>
<evidence type="ECO:0000313" key="1">
    <source>
        <dbReference type="EMBL" id="CAG8847075.1"/>
    </source>
</evidence>
<name>A0ACA9STL6_9GLOM</name>
<dbReference type="Proteomes" id="UP000789920">
    <property type="component" value="Unassembled WGS sequence"/>
</dbReference>
<dbReference type="EMBL" id="CAJVQC010154177">
    <property type="protein sequence ID" value="CAG8847075.1"/>
    <property type="molecule type" value="Genomic_DNA"/>
</dbReference>
<evidence type="ECO:0000313" key="2">
    <source>
        <dbReference type="Proteomes" id="UP000789920"/>
    </source>
</evidence>
<organism evidence="1 2">
    <name type="scientific">Racocetra persica</name>
    <dbReference type="NCBI Taxonomy" id="160502"/>
    <lineage>
        <taxon>Eukaryota</taxon>
        <taxon>Fungi</taxon>
        <taxon>Fungi incertae sedis</taxon>
        <taxon>Mucoromycota</taxon>
        <taxon>Glomeromycotina</taxon>
        <taxon>Glomeromycetes</taxon>
        <taxon>Diversisporales</taxon>
        <taxon>Gigasporaceae</taxon>
        <taxon>Racocetra</taxon>
    </lineage>
</organism>
<reference evidence="1" key="1">
    <citation type="submission" date="2021-06" db="EMBL/GenBank/DDBJ databases">
        <authorList>
            <person name="Kallberg Y."/>
            <person name="Tangrot J."/>
            <person name="Rosling A."/>
        </authorList>
    </citation>
    <scope>NUCLEOTIDE SEQUENCE</scope>
    <source>
        <strain evidence="1">MA461A</strain>
    </source>
</reference>
<comment type="caution">
    <text evidence="1">The sequence shown here is derived from an EMBL/GenBank/DDBJ whole genome shotgun (WGS) entry which is preliminary data.</text>
</comment>
<feature type="non-terminal residue" evidence="1">
    <location>
        <position position="55"/>
    </location>
</feature>
<sequence>AKKYETNILANEKLASSNITSLNDIISLNRDQVISLSKNNSDDEFSNNYEEPKPK</sequence>
<gene>
    <name evidence="1" type="ORF">RPERSI_LOCUS34459</name>
</gene>